<name>A0A0M3IIX1_ASCLU</name>
<proteinExistence type="predicted"/>
<dbReference type="AlphaFoldDB" id="A0A0M3IIX1"/>
<protein>
    <submittedName>
        <fullName evidence="2">Neur_chan_LBD domain-containing protein</fullName>
    </submittedName>
</protein>
<sequence length="49" mass="5439">MNALIANRDDGVCRLSVWHFSSKTGGHRQITVMLPVVQVTALWSELSDV</sequence>
<dbReference type="WBParaSite" id="ALUE_0001853801-mRNA-1">
    <property type="protein sequence ID" value="ALUE_0001853801-mRNA-1"/>
    <property type="gene ID" value="ALUE_0001853801"/>
</dbReference>
<accession>A0A0M3IIX1</accession>
<dbReference type="Proteomes" id="UP000036681">
    <property type="component" value="Unplaced"/>
</dbReference>
<evidence type="ECO:0000313" key="1">
    <source>
        <dbReference type="Proteomes" id="UP000036681"/>
    </source>
</evidence>
<keyword evidence="1" id="KW-1185">Reference proteome</keyword>
<evidence type="ECO:0000313" key="2">
    <source>
        <dbReference type="WBParaSite" id="ALUE_0001853801-mRNA-1"/>
    </source>
</evidence>
<reference evidence="2" key="1">
    <citation type="submission" date="2017-02" db="UniProtKB">
        <authorList>
            <consortium name="WormBaseParasite"/>
        </authorList>
    </citation>
    <scope>IDENTIFICATION</scope>
</reference>
<organism evidence="1 2">
    <name type="scientific">Ascaris lumbricoides</name>
    <name type="common">Giant roundworm</name>
    <dbReference type="NCBI Taxonomy" id="6252"/>
    <lineage>
        <taxon>Eukaryota</taxon>
        <taxon>Metazoa</taxon>
        <taxon>Ecdysozoa</taxon>
        <taxon>Nematoda</taxon>
        <taxon>Chromadorea</taxon>
        <taxon>Rhabditida</taxon>
        <taxon>Spirurina</taxon>
        <taxon>Ascaridomorpha</taxon>
        <taxon>Ascaridoidea</taxon>
        <taxon>Ascarididae</taxon>
        <taxon>Ascaris</taxon>
    </lineage>
</organism>